<protein>
    <recommendedName>
        <fullName evidence="1">2-hydroxychromene-2-carboxylate isomerase</fullName>
        <ecNumber evidence="1">5.99.1.4</ecNumber>
    </recommendedName>
</protein>
<evidence type="ECO:0000259" key="3">
    <source>
        <dbReference type="Pfam" id="PF01323"/>
    </source>
</evidence>
<dbReference type="Gene3D" id="3.40.30.10">
    <property type="entry name" value="Glutaredoxin"/>
    <property type="match status" value="1"/>
</dbReference>
<dbReference type="InterPro" id="IPR036249">
    <property type="entry name" value="Thioredoxin-like_sf"/>
</dbReference>
<dbReference type="PIRSF" id="PIRSF006386">
    <property type="entry name" value="HCCAis_GSTk"/>
    <property type="match status" value="1"/>
</dbReference>
<dbReference type="PANTHER" id="PTHR42943:SF2">
    <property type="entry name" value="GLUTATHIONE S-TRANSFERASE KAPPA 1"/>
    <property type="match status" value="1"/>
</dbReference>
<dbReference type="GO" id="GO:0004602">
    <property type="term" value="F:glutathione peroxidase activity"/>
    <property type="evidence" value="ECO:0007669"/>
    <property type="project" value="TreeGrafter"/>
</dbReference>
<dbReference type="InterPro" id="IPR051924">
    <property type="entry name" value="GST_Kappa/NadH"/>
</dbReference>
<dbReference type="GO" id="GO:0018845">
    <property type="term" value="F:2-hydroxychromene-2-carboxylate isomerase activity"/>
    <property type="evidence" value="ECO:0007669"/>
    <property type="project" value="UniProtKB-UniRule"/>
</dbReference>
<dbReference type="OrthoDB" id="5244108at2"/>
<dbReference type="CDD" id="cd03022">
    <property type="entry name" value="DsbA_HCCA_Iso"/>
    <property type="match status" value="1"/>
</dbReference>
<dbReference type="SUPFAM" id="SSF52833">
    <property type="entry name" value="Thioredoxin-like"/>
    <property type="match status" value="1"/>
</dbReference>
<dbReference type="GO" id="GO:0006749">
    <property type="term" value="P:glutathione metabolic process"/>
    <property type="evidence" value="ECO:0007669"/>
    <property type="project" value="TreeGrafter"/>
</dbReference>
<name>A0A4S4NDE6_9RHOB</name>
<dbReference type="InterPro" id="IPR014440">
    <property type="entry name" value="HCCAis_GSTk"/>
</dbReference>
<dbReference type="InterPro" id="IPR001853">
    <property type="entry name" value="DSBA-like_thioredoxin_dom"/>
</dbReference>
<proteinExistence type="inferred from homology"/>
<evidence type="ECO:0000313" key="5">
    <source>
        <dbReference type="Proteomes" id="UP000306602"/>
    </source>
</evidence>
<accession>A0A4S4NDE6</accession>
<dbReference type="RefSeq" id="WP_136463530.1">
    <property type="nucleotide sequence ID" value="NZ_SRKY01000003.1"/>
</dbReference>
<evidence type="ECO:0000256" key="2">
    <source>
        <dbReference type="PIRSR" id="PIRSR006386-1"/>
    </source>
</evidence>
<dbReference type="EC" id="5.99.1.4" evidence="1"/>
<dbReference type="Proteomes" id="UP000306602">
    <property type="component" value="Unassembled WGS sequence"/>
</dbReference>
<reference evidence="4 5" key="1">
    <citation type="submission" date="2019-04" db="EMBL/GenBank/DDBJ databases">
        <title>Shimia ponticola sp. nov., isolated from seawater.</title>
        <authorList>
            <person name="Kim Y.-O."/>
            <person name="Yoon J.-H."/>
        </authorList>
    </citation>
    <scope>NUCLEOTIDE SEQUENCE [LARGE SCALE GENOMIC DNA]</scope>
    <source>
        <strain evidence="4 5">MYP11</strain>
    </source>
</reference>
<dbReference type="Pfam" id="PF01323">
    <property type="entry name" value="DSBA"/>
    <property type="match status" value="1"/>
</dbReference>
<feature type="active site" description="Nucleophile" evidence="2">
    <location>
        <position position="13"/>
    </location>
</feature>
<dbReference type="EMBL" id="SRKY01000003">
    <property type="protein sequence ID" value="THH36061.1"/>
    <property type="molecule type" value="Genomic_DNA"/>
</dbReference>
<dbReference type="GO" id="GO:0004364">
    <property type="term" value="F:glutathione transferase activity"/>
    <property type="evidence" value="ECO:0007669"/>
    <property type="project" value="TreeGrafter"/>
</dbReference>
<dbReference type="InterPro" id="IPR044087">
    <property type="entry name" value="NahD-like"/>
</dbReference>
<comment type="caution">
    <text evidence="4">The sequence shown here is derived from an EMBL/GenBank/DDBJ whole genome shotgun (WGS) entry which is preliminary data.</text>
</comment>
<keyword evidence="1 4" id="KW-0413">Isomerase</keyword>
<sequence length="204" mass="21823">MGGVITYYFAPISGYAYLGHQTLTTLARQHGATVDFRPLMIAKVFAASETTPPFAQSAPRKSYRIEDQARWAAHKGLDMTPTPAHWPTDPGPACRAIIAAGKLGLDQDALSFGCLRAVWAEDRDIAQTETLADILTAAGCDAAAVLALAATDDIAGEVQKITEDAIAAEVFGSPTYVFDGQRFWGQDRLDFLASVLQQEAAVCS</sequence>
<keyword evidence="5" id="KW-1185">Reference proteome</keyword>
<evidence type="ECO:0000256" key="1">
    <source>
        <dbReference type="PIRNR" id="PIRNR006386"/>
    </source>
</evidence>
<organism evidence="4 5">
    <name type="scientific">Aliishimia ponticola</name>
    <dbReference type="NCBI Taxonomy" id="2499833"/>
    <lineage>
        <taxon>Bacteria</taxon>
        <taxon>Pseudomonadati</taxon>
        <taxon>Pseudomonadota</taxon>
        <taxon>Alphaproteobacteria</taxon>
        <taxon>Rhodobacterales</taxon>
        <taxon>Paracoccaceae</taxon>
        <taxon>Aliishimia</taxon>
    </lineage>
</organism>
<feature type="domain" description="DSBA-like thioredoxin" evidence="3">
    <location>
        <begin position="5"/>
        <end position="197"/>
    </location>
</feature>
<comment type="similarity">
    <text evidence="1">Belongs to the GST superfamily. NadH family.</text>
</comment>
<gene>
    <name evidence="4" type="ORF">E4Z66_13440</name>
</gene>
<evidence type="ECO:0000313" key="4">
    <source>
        <dbReference type="EMBL" id="THH36061.1"/>
    </source>
</evidence>
<comment type="catalytic activity">
    <reaction evidence="1">
        <text>2-hydroxychromene-2-carboxylate = (3E)-4-(2-hydroxyphenyl)-2-oxobut-3-enoate</text>
        <dbReference type="Rhea" id="RHEA:27401"/>
        <dbReference type="ChEBI" id="CHEBI:59350"/>
        <dbReference type="ChEBI" id="CHEBI:59353"/>
        <dbReference type="EC" id="5.99.1.4"/>
    </reaction>
</comment>
<dbReference type="PANTHER" id="PTHR42943">
    <property type="entry name" value="GLUTATHIONE S-TRANSFERASE KAPPA"/>
    <property type="match status" value="1"/>
</dbReference>
<dbReference type="AlphaFoldDB" id="A0A4S4NDE6"/>
<dbReference type="GO" id="GO:1901170">
    <property type="term" value="P:naphthalene catabolic process"/>
    <property type="evidence" value="ECO:0007669"/>
    <property type="project" value="InterPro"/>
</dbReference>